<keyword evidence="4" id="KW-1185">Reference proteome</keyword>
<evidence type="ECO:0000313" key="4">
    <source>
        <dbReference type="Proteomes" id="UP001595923"/>
    </source>
</evidence>
<comment type="caution">
    <text evidence="3">The sequence shown here is derived from an EMBL/GenBank/DDBJ whole genome shotgun (WGS) entry which is preliminary data.</text>
</comment>
<dbReference type="RefSeq" id="WP_378573698.1">
    <property type="nucleotide sequence ID" value="NZ_JBHSFQ010000008.1"/>
</dbReference>
<comment type="similarity">
    <text evidence="1">Belongs to the AHA1 family.</text>
</comment>
<protein>
    <submittedName>
        <fullName evidence="3">SRPBCC domain-containing protein</fullName>
    </submittedName>
</protein>
<dbReference type="CDD" id="cd07814">
    <property type="entry name" value="SRPBCC_CalC_Aha1-like"/>
    <property type="match status" value="1"/>
</dbReference>
<evidence type="ECO:0000256" key="1">
    <source>
        <dbReference type="ARBA" id="ARBA00006817"/>
    </source>
</evidence>
<sequence>MSDDRDAHAAHSEMEVPATPEDVWRAITTVSGSAAWFFPTEAEPREGGAVRLRRGPFAPDSSATVTAWEPPHRFAYEERAVAPAPSIATEFLVEAREQGGCVVRVVSSLYADGAGWDDVAEETGTGWRMALLLLRSYATHFPGRTAARLDLMAPVGAPPGARAEVGAAVRESLGLGGATAGASFRTPEGAPPVSGTVEHLGPYFILLRARRPCPALFAISSFPMDAVTLSVNVTGRLFGPGADAVAARELPRWRDWLARLTAANTT</sequence>
<evidence type="ECO:0000259" key="2">
    <source>
        <dbReference type="Pfam" id="PF08327"/>
    </source>
</evidence>
<name>A0ABV9DUS6_9ACTN</name>
<dbReference type="SUPFAM" id="SSF55961">
    <property type="entry name" value="Bet v1-like"/>
    <property type="match status" value="1"/>
</dbReference>
<dbReference type="InterPro" id="IPR023393">
    <property type="entry name" value="START-like_dom_sf"/>
</dbReference>
<dbReference type="Pfam" id="PF08327">
    <property type="entry name" value="AHSA1"/>
    <property type="match status" value="1"/>
</dbReference>
<evidence type="ECO:0000313" key="3">
    <source>
        <dbReference type="EMBL" id="MFC4562457.1"/>
    </source>
</evidence>
<dbReference type="Proteomes" id="UP001595923">
    <property type="component" value="Unassembled WGS sequence"/>
</dbReference>
<feature type="domain" description="Activator of Hsp90 ATPase homologue 1/2-like C-terminal" evidence="2">
    <location>
        <begin position="18"/>
        <end position="137"/>
    </location>
</feature>
<gene>
    <name evidence="3" type="ORF">ACFO4E_11390</name>
</gene>
<dbReference type="Gene3D" id="3.30.530.20">
    <property type="match status" value="1"/>
</dbReference>
<organism evidence="3 4">
    <name type="scientific">Nocardiopsis mangrovi</name>
    <dbReference type="NCBI Taxonomy" id="1179818"/>
    <lineage>
        <taxon>Bacteria</taxon>
        <taxon>Bacillati</taxon>
        <taxon>Actinomycetota</taxon>
        <taxon>Actinomycetes</taxon>
        <taxon>Streptosporangiales</taxon>
        <taxon>Nocardiopsidaceae</taxon>
        <taxon>Nocardiopsis</taxon>
    </lineage>
</organism>
<accession>A0ABV9DUS6</accession>
<proteinExistence type="inferred from homology"/>
<reference evidence="4" key="1">
    <citation type="journal article" date="2019" name="Int. J. Syst. Evol. Microbiol.">
        <title>The Global Catalogue of Microorganisms (GCM) 10K type strain sequencing project: providing services to taxonomists for standard genome sequencing and annotation.</title>
        <authorList>
            <consortium name="The Broad Institute Genomics Platform"/>
            <consortium name="The Broad Institute Genome Sequencing Center for Infectious Disease"/>
            <person name="Wu L."/>
            <person name="Ma J."/>
        </authorList>
    </citation>
    <scope>NUCLEOTIDE SEQUENCE [LARGE SCALE GENOMIC DNA]</scope>
    <source>
        <strain evidence="4">XZYJ18</strain>
    </source>
</reference>
<dbReference type="InterPro" id="IPR013538">
    <property type="entry name" value="ASHA1/2-like_C"/>
</dbReference>
<dbReference type="EMBL" id="JBHSFQ010000008">
    <property type="protein sequence ID" value="MFC4562457.1"/>
    <property type="molecule type" value="Genomic_DNA"/>
</dbReference>